<reference evidence="1 2" key="1">
    <citation type="submission" date="2020-03" db="EMBL/GenBank/DDBJ databases">
        <title>FDA dAtabase for Regulatory Grade micrObial Sequences (FDA-ARGOS): Supporting development and validation of Infectious Disease Dx tests.</title>
        <authorList>
            <person name="Campos J."/>
            <person name="Goldberg B."/>
            <person name="Tallon L."/>
            <person name="Sadzewicz L."/>
            <person name="Vavikolanu K."/>
            <person name="Mehta A."/>
            <person name="Aluvathingal J."/>
            <person name="Nadendla S."/>
            <person name="Nandy P."/>
            <person name="Geyer C."/>
            <person name="Yan Y."/>
            <person name="Sichtig H."/>
        </authorList>
    </citation>
    <scope>NUCLEOTIDE SEQUENCE [LARGE SCALE GENOMIC DNA]</scope>
    <source>
        <strain evidence="1 2">FDAARGOS_656</strain>
    </source>
</reference>
<evidence type="ECO:0000313" key="2">
    <source>
        <dbReference type="Proteomes" id="UP000536275"/>
    </source>
</evidence>
<organism evidence="1 2">
    <name type="scientific">Candida albicans</name>
    <name type="common">Yeast</name>
    <dbReference type="NCBI Taxonomy" id="5476"/>
    <lineage>
        <taxon>Eukaryota</taxon>
        <taxon>Fungi</taxon>
        <taxon>Dikarya</taxon>
        <taxon>Ascomycota</taxon>
        <taxon>Saccharomycotina</taxon>
        <taxon>Pichiomycetes</taxon>
        <taxon>Debaryomycetaceae</taxon>
        <taxon>Candida/Lodderomyces clade</taxon>
        <taxon>Candida</taxon>
    </lineage>
</organism>
<dbReference type="AlphaFoldDB" id="A0A8H6F4M2"/>
<dbReference type="Proteomes" id="UP000536275">
    <property type="component" value="Unassembled WGS sequence"/>
</dbReference>
<proteinExistence type="predicted"/>
<dbReference type="OMA" id="EMEIQEY"/>
<name>A0A8H6F4M2_CANAX</name>
<protein>
    <submittedName>
        <fullName evidence="1">Uncharacterized protein</fullName>
    </submittedName>
</protein>
<gene>
    <name evidence="1" type="ORF">FOB64_002475</name>
</gene>
<accession>A0A8H6F4M2</accession>
<dbReference type="EMBL" id="JABWAD010000027">
    <property type="protein sequence ID" value="KAF6070409.1"/>
    <property type="molecule type" value="Genomic_DNA"/>
</dbReference>
<sequence length="124" mass="14168">MLRTALGASKHSRAFRRAMALELRPLRSYSVEQPPPQPITETKFAAVKDYMKKVQTEDTQESEKVLKFFRKMGAISIVAVLASIAYAAYEQSYNGNSQIVEEQQLIKLPDLSQDIRYQQRGDEK</sequence>
<evidence type="ECO:0000313" key="1">
    <source>
        <dbReference type="EMBL" id="KAF6070409.1"/>
    </source>
</evidence>
<comment type="caution">
    <text evidence="1">The sequence shown here is derived from an EMBL/GenBank/DDBJ whole genome shotgun (WGS) entry which is preliminary data.</text>
</comment>